<dbReference type="GO" id="GO:0008270">
    <property type="term" value="F:zinc ion binding"/>
    <property type="evidence" value="ECO:0007669"/>
    <property type="project" value="InterPro"/>
</dbReference>
<evidence type="ECO:0000313" key="9">
    <source>
        <dbReference type="EMBL" id="PTX64420.1"/>
    </source>
</evidence>
<feature type="domain" description="Peptidase M14" evidence="8">
    <location>
        <begin position="361"/>
        <end position="689"/>
    </location>
</feature>
<evidence type="ECO:0000256" key="5">
    <source>
        <dbReference type="ARBA" id="ARBA00022833"/>
    </source>
</evidence>
<dbReference type="GO" id="GO:0006508">
    <property type="term" value="P:proteolysis"/>
    <property type="evidence" value="ECO:0007669"/>
    <property type="project" value="UniProtKB-KW"/>
</dbReference>
<comment type="cofactor">
    <cofactor evidence="1">
        <name>Zn(2+)</name>
        <dbReference type="ChEBI" id="CHEBI:29105"/>
    </cofactor>
</comment>
<keyword evidence="6" id="KW-0482">Metalloprotease</keyword>
<keyword evidence="5" id="KW-0862">Zinc</keyword>
<dbReference type="EMBL" id="QBKR01000003">
    <property type="protein sequence ID" value="PTX64420.1"/>
    <property type="molecule type" value="Genomic_DNA"/>
</dbReference>
<keyword evidence="10" id="KW-1185">Reference proteome</keyword>
<evidence type="ECO:0000256" key="3">
    <source>
        <dbReference type="ARBA" id="ARBA00022670"/>
    </source>
</evidence>
<dbReference type="Pfam" id="PF00246">
    <property type="entry name" value="Peptidase_M14"/>
    <property type="match status" value="1"/>
</dbReference>
<comment type="caution">
    <text evidence="9">The sequence shown here is derived from an EMBL/GenBank/DDBJ whole genome shotgun (WGS) entry which is preliminary data.</text>
</comment>
<dbReference type="AlphaFoldDB" id="A0A2T6C7W9"/>
<dbReference type="GO" id="GO:0005615">
    <property type="term" value="C:extracellular space"/>
    <property type="evidence" value="ECO:0007669"/>
    <property type="project" value="TreeGrafter"/>
</dbReference>
<dbReference type="Pfam" id="PF13290">
    <property type="entry name" value="CHB_HEX_C_1"/>
    <property type="match status" value="1"/>
</dbReference>
<gene>
    <name evidence="9" type="ORF">C8P63_103206</name>
</gene>
<reference evidence="9 10" key="1">
    <citation type="submission" date="2018-04" db="EMBL/GenBank/DDBJ databases">
        <title>Genomic Encyclopedia of Archaeal and Bacterial Type Strains, Phase II (KMG-II): from individual species to whole genera.</title>
        <authorList>
            <person name="Goeker M."/>
        </authorList>
    </citation>
    <scope>NUCLEOTIDE SEQUENCE [LARGE SCALE GENOMIC DNA]</scope>
    <source>
        <strain evidence="9 10">DSM 45787</strain>
    </source>
</reference>
<dbReference type="Gene3D" id="3.40.630.10">
    <property type="entry name" value="Zn peptidases"/>
    <property type="match status" value="1"/>
</dbReference>
<dbReference type="PANTHER" id="PTHR11705">
    <property type="entry name" value="PROTEASE FAMILY M14 CARBOXYPEPTIDASE A,B"/>
    <property type="match status" value="1"/>
</dbReference>
<dbReference type="RefSeq" id="WP_108021968.1">
    <property type="nucleotide sequence ID" value="NZ_QBKR01000003.1"/>
</dbReference>
<evidence type="ECO:0000256" key="4">
    <source>
        <dbReference type="ARBA" id="ARBA00022801"/>
    </source>
</evidence>
<evidence type="ECO:0000256" key="7">
    <source>
        <dbReference type="PROSITE-ProRule" id="PRU01379"/>
    </source>
</evidence>
<accession>A0A2T6C7W9</accession>
<dbReference type="InterPro" id="IPR000834">
    <property type="entry name" value="Peptidase_M14"/>
</dbReference>
<dbReference type="GO" id="GO:0004181">
    <property type="term" value="F:metallocarboxypeptidase activity"/>
    <property type="evidence" value="ECO:0007669"/>
    <property type="project" value="InterPro"/>
</dbReference>
<name>A0A2T6C7W9_9BACL</name>
<protein>
    <submittedName>
        <fullName evidence="9">Chitobiase/beta-hexosaminidase-like protein</fullName>
    </submittedName>
</protein>
<dbReference type="OrthoDB" id="9811296at2"/>
<organism evidence="9 10">
    <name type="scientific">Melghirimyces profundicolus</name>
    <dbReference type="NCBI Taxonomy" id="1242148"/>
    <lineage>
        <taxon>Bacteria</taxon>
        <taxon>Bacillati</taxon>
        <taxon>Bacillota</taxon>
        <taxon>Bacilli</taxon>
        <taxon>Bacillales</taxon>
        <taxon>Thermoactinomycetaceae</taxon>
        <taxon>Melghirimyces</taxon>
    </lineage>
</organism>
<feature type="active site" description="Proton donor/acceptor" evidence="7">
    <location>
        <position position="646"/>
    </location>
</feature>
<keyword evidence="3" id="KW-0645">Protease</keyword>
<evidence type="ECO:0000313" key="10">
    <source>
        <dbReference type="Proteomes" id="UP000244240"/>
    </source>
</evidence>
<comment type="similarity">
    <text evidence="2 7">Belongs to the peptidase M14 family.</text>
</comment>
<dbReference type="PROSITE" id="PS52035">
    <property type="entry name" value="PEPTIDASE_M14"/>
    <property type="match status" value="1"/>
</dbReference>
<sequence>MRNRRAIQRGLSISLFLVLLCGLLVPAIQTEATESTPALGEAEEASLVRLVLPDRASVNRLAESGVDLAEYLKETPQGVEVDAVLTPTQRKELADRDGVKVKETLFSREDWEQRVEERDRVVNRENTVTAQATDTVKILRADYFQNDTGQFLSVEAKTSDGTAPDVSLTAHWDDGASAALQRFEDAGVYLYHRMLVPVEERPDRVKVTSNRGGEAEDAVKEWLGEKPKPEKPHYVKDFISHYMTPTEVYERMEQLAEEFPELAEIVELPNKTQGYRRKSQAVLGNEADRSVVVTSRAWGHEGGNDLTVELKDPGRPDQPLTVEARDQGIRVTLATDGSGAVTTTATRLAEALNREASQLISAHTYRGSAGEGIVEPQGPVRLDNHLSAPDEVSRDPFRVRALRIGKHRDGSRTGVLAYAQEHAREWVTPLVTVETAERLLRNYAHDPETRKLVNNLDIFIIPSVNPDGAHYSFYDYNWQRKNLRNRCDDAHSDPGHRHAWGTDVNRNYGVGSLFDGFTGASTNCLSAVFAGKGELSEEESRNVIHLADRFDNIKFAMNVHSYGGYFMWSPGAYKAEGREPLPRPSLGEEAFFWGSSERILSAIKEHRGTVILPGRTGPVADVLYSAAGNSADHLWYEKGIFAWNFEVGADRWNPETREWESVGFQPPFEEGHEEAMEFSNGLIELFRVAYDYGKDRKAPRSKTVPRPGSYGEPVEVQFETSEPATIFYTTDGSRPTFESDQYRAGGLREGPEAIRIEETTTLKWFSVDAAGNIEGNYDPHGDKDHYRKAQFKVR</sequence>
<proteinExistence type="inferred from homology"/>
<evidence type="ECO:0000256" key="1">
    <source>
        <dbReference type="ARBA" id="ARBA00001947"/>
    </source>
</evidence>
<dbReference type="SMART" id="SM00631">
    <property type="entry name" value="Zn_pept"/>
    <property type="match status" value="1"/>
</dbReference>
<evidence type="ECO:0000256" key="6">
    <source>
        <dbReference type="ARBA" id="ARBA00023049"/>
    </source>
</evidence>
<dbReference type="Proteomes" id="UP000244240">
    <property type="component" value="Unassembled WGS sequence"/>
</dbReference>
<dbReference type="SUPFAM" id="SSF53187">
    <property type="entry name" value="Zn-dependent exopeptidases"/>
    <property type="match status" value="1"/>
</dbReference>
<evidence type="ECO:0000256" key="2">
    <source>
        <dbReference type="ARBA" id="ARBA00005988"/>
    </source>
</evidence>
<dbReference type="PANTHER" id="PTHR11705:SF143">
    <property type="entry name" value="SLL0236 PROTEIN"/>
    <property type="match status" value="1"/>
</dbReference>
<evidence type="ECO:0000259" key="8">
    <source>
        <dbReference type="PROSITE" id="PS52035"/>
    </source>
</evidence>
<keyword evidence="4" id="KW-0378">Hydrolase</keyword>
<dbReference type="InterPro" id="IPR059177">
    <property type="entry name" value="GH29D-like_dom"/>
</dbReference>